<dbReference type="AlphaFoldDB" id="A0A0N1H7R0"/>
<accession>A0A0N1H7R0</accession>
<protein>
    <submittedName>
        <fullName evidence="1">Uncharacterized protein</fullName>
    </submittedName>
</protein>
<dbReference type="EMBL" id="LFJN01000016">
    <property type="protein sequence ID" value="KPI39137.1"/>
    <property type="molecule type" value="Genomic_DNA"/>
</dbReference>
<proteinExistence type="predicted"/>
<evidence type="ECO:0000313" key="1">
    <source>
        <dbReference type="EMBL" id="KPI39137.1"/>
    </source>
</evidence>
<reference evidence="1 2" key="1">
    <citation type="submission" date="2015-06" db="EMBL/GenBank/DDBJ databases">
        <title>Draft genome of the ant-associated black yeast Phialophora attae CBS 131958.</title>
        <authorList>
            <person name="Moreno L.F."/>
            <person name="Stielow B.J."/>
            <person name="de Hoog S."/>
            <person name="Vicente V.A."/>
            <person name="Weiss V.A."/>
            <person name="de Vries M."/>
            <person name="Cruz L.M."/>
            <person name="Souza E.M."/>
        </authorList>
    </citation>
    <scope>NUCLEOTIDE SEQUENCE [LARGE SCALE GENOMIC DNA]</scope>
    <source>
        <strain evidence="1 2">CBS 131958</strain>
    </source>
</reference>
<organism evidence="1 2">
    <name type="scientific">Cyphellophora attinorum</name>
    <dbReference type="NCBI Taxonomy" id="1664694"/>
    <lineage>
        <taxon>Eukaryota</taxon>
        <taxon>Fungi</taxon>
        <taxon>Dikarya</taxon>
        <taxon>Ascomycota</taxon>
        <taxon>Pezizomycotina</taxon>
        <taxon>Eurotiomycetes</taxon>
        <taxon>Chaetothyriomycetidae</taxon>
        <taxon>Chaetothyriales</taxon>
        <taxon>Cyphellophoraceae</taxon>
        <taxon>Cyphellophora</taxon>
    </lineage>
</organism>
<comment type="caution">
    <text evidence="1">The sequence shown here is derived from an EMBL/GenBank/DDBJ whole genome shotgun (WGS) entry which is preliminary data.</text>
</comment>
<keyword evidence="2" id="KW-1185">Reference proteome</keyword>
<dbReference type="Proteomes" id="UP000038010">
    <property type="component" value="Unassembled WGS sequence"/>
</dbReference>
<evidence type="ECO:0000313" key="2">
    <source>
        <dbReference type="Proteomes" id="UP000038010"/>
    </source>
</evidence>
<name>A0A0N1H7R0_9EURO</name>
<gene>
    <name evidence="1" type="ORF">AB675_4464</name>
</gene>
<dbReference type="GeneID" id="28736485"/>
<sequence>MREDSAQSPPKGLCSLPVEILDKVLENVPAKKIVLTCSYNDTTPNKCYDVSCTETPGKMPELRSLALTCQHLSQVIPKTAAFRRDGTGSEVAKIIEFESIPDKRYPVSYSFGCRAYQVYYWDHFWQPTTSMRPSAGEKSKPCPQYSKVPPADNITTVIFNRLAAGYFGSSIIYNFPNLETIHLREYKTDVSEKCHDQLSAAHGLGKFAALGADERKRDNYSLARASAVVSEFISSIVAGKHAHDAQSIYDVPQDLEDREDYDPEEYDRLPAWPLPNETREQIKDKYRWIVELEHCPCVSDSMRADGILAADGIASPEALREYQQAHPNVMNIRVKVDLSAKRVFEAEFFTW</sequence>
<dbReference type="VEuPathDB" id="FungiDB:AB675_4464"/>
<dbReference type="RefSeq" id="XP_017999100.1">
    <property type="nucleotide sequence ID" value="XM_018144605.1"/>
</dbReference>